<dbReference type="EMBL" id="JBHSMZ010000006">
    <property type="protein sequence ID" value="MFC5548937.1"/>
    <property type="molecule type" value="Genomic_DNA"/>
</dbReference>
<accession>A0ABW0RW06</accession>
<evidence type="ECO:0000313" key="2">
    <source>
        <dbReference type="Proteomes" id="UP001596086"/>
    </source>
</evidence>
<dbReference type="RefSeq" id="WP_379770292.1">
    <property type="nucleotide sequence ID" value="NZ_JBHSMZ010000006.1"/>
</dbReference>
<proteinExistence type="predicted"/>
<keyword evidence="2" id="KW-1185">Reference proteome</keyword>
<gene>
    <name evidence="1" type="ORF">ACFPO9_10455</name>
</gene>
<evidence type="ECO:0000313" key="1">
    <source>
        <dbReference type="EMBL" id="MFC5548937.1"/>
    </source>
</evidence>
<name>A0ABW0RW06_9BURK</name>
<dbReference type="Proteomes" id="UP001596086">
    <property type="component" value="Unassembled WGS sequence"/>
</dbReference>
<organism evidence="1 2">
    <name type="scientific">Massilia aerilata</name>
    <dbReference type="NCBI Taxonomy" id="453817"/>
    <lineage>
        <taxon>Bacteria</taxon>
        <taxon>Pseudomonadati</taxon>
        <taxon>Pseudomonadota</taxon>
        <taxon>Betaproteobacteria</taxon>
        <taxon>Burkholderiales</taxon>
        <taxon>Oxalobacteraceae</taxon>
        <taxon>Telluria group</taxon>
        <taxon>Massilia</taxon>
    </lineage>
</organism>
<protein>
    <submittedName>
        <fullName evidence="1">Uncharacterized protein</fullName>
    </submittedName>
</protein>
<sequence>MPGSILVSILARLAPLFASGVPWCEFMRLGYYNDLPFRHDHRDEPMKNFLLFACAALSAGAAAADDAAILKCRALPDTASRLACYDAMPVGAAPASAPAAALAPAAAPEQNFGLRPVVKKQKDAEPDAIRSSVVGRFDGWAPGTIFTLANGQAWKVTDDADAVLPIMQNPKVEITRGLLGAYFLQVEGHANSARVARIR</sequence>
<comment type="caution">
    <text evidence="1">The sequence shown here is derived from an EMBL/GenBank/DDBJ whole genome shotgun (WGS) entry which is preliminary data.</text>
</comment>
<reference evidence="2" key="1">
    <citation type="journal article" date="2019" name="Int. J. Syst. Evol. Microbiol.">
        <title>The Global Catalogue of Microorganisms (GCM) 10K type strain sequencing project: providing services to taxonomists for standard genome sequencing and annotation.</title>
        <authorList>
            <consortium name="The Broad Institute Genomics Platform"/>
            <consortium name="The Broad Institute Genome Sequencing Center for Infectious Disease"/>
            <person name="Wu L."/>
            <person name="Ma J."/>
        </authorList>
    </citation>
    <scope>NUCLEOTIDE SEQUENCE [LARGE SCALE GENOMIC DNA]</scope>
    <source>
        <strain evidence="2">CGMCC 4.5798</strain>
    </source>
</reference>